<evidence type="ECO:0000313" key="1">
    <source>
        <dbReference type="EMBL" id="GBN76123.1"/>
    </source>
</evidence>
<dbReference type="Proteomes" id="UP000499080">
    <property type="component" value="Unassembled WGS sequence"/>
</dbReference>
<sequence>MGNFKKTSSPKGTPIHLWATAPSPPSVIKVDSSSTFVVSAFVSASLPLPHGRLSAFMAQNANWISSKVENPNFRPHHYNFHRISALTAGLAATRPNLRGVD</sequence>
<comment type="caution">
    <text evidence="1">The sequence shown here is derived from an EMBL/GenBank/DDBJ whole genome shotgun (WGS) entry which is preliminary data.</text>
</comment>
<reference evidence="1 2" key="1">
    <citation type="journal article" date="2019" name="Sci. Rep.">
        <title>Orb-weaving spider Araneus ventricosus genome elucidates the spidroin gene catalogue.</title>
        <authorList>
            <person name="Kono N."/>
            <person name="Nakamura H."/>
            <person name="Ohtoshi R."/>
            <person name="Moran D.A.P."/>
            <person name="Shinohara A."/>
            <person name="Yoshida Y."/>
            <person name="Fujiwara M."/>
            <person name="Mori M."/>
            <person name="Tomita M."/>
            <person name="Arakawa K."/>
        </authorList>
    </citation>
    <scope>NUCLEOTIDE SEQUENCE [LARGE SCALE GENOMIC DNA]</scope>
</reference>
<keyword evidence="2" id="KW-1185">Reference proteome</keyword>
<dbReference type="AlphaFoldDB" id="A0A4Y2RK92"/>
<name>A0A4Y2RK92_ARAVE</name>
<accession>A0A4Y2RK92</accession>
<evidence type="ECO:0000313" key="2">
    <source>
        <dbReference type="Proteomes" id="UP000499080"/>
    </source>
</evidence>
<proteinExistence type="predicted"/>
<dbReference type="EMBL" id="BGPR01017427">
    <property type="protein sequence ID" value="GBN76123.1"/>
    <property type="molecule type" value="Genomic_DNA"/>
</dbReference>
<protein>
    <submittedName>
        <fullName evidence="1">Uncharacterized protein</fullName>
    </submittedName>
</protein>
<organism evidence="1 2">
    <name type="scientific">Araneus ventricosus</name>
    <name type="common">Orbweaver spider</name>
    <name type="synonym">Epeira ventricosa</name>
    <dbReference type="NCBI Taxonomy" id="182803"/>
    <lineage>
        <taxon>Eukaryota</taxon>
        <taxon>Metazoa</taxon>
        <taxon>Ecdysozoa</taxon>
        <taxon>Arthropoda</taxon>
        <taxon>Chelicerata</taxon>
        <taxon>Arachnida</taxon>
        <taxon>Araneae</taxon>
        <taxon>Araneomorphae</taxon>
        <taxon>Entelegynae</taxon>
        <taxon>Araneoidea</taxon>
        <taxon>Araneidae</taxon>
        <taxon>Araneus</taxon>
    </lineage>
</organism>
<gene>
    <name evidence="1" type="ORF">AVEN_188861_1</name>
</gene>